<dbReference type="EMBL" id="JASAOG010000152">
    <property type="protein sequence ID" value="KAK0047363.1"/>
    <property type="molecule type" value="Genomic_DNA"/>
</dbReference>
<reference evidence="1" key="1">
    <citation type="journal article" date="2023" name="PLoS Negl. Trop. Dis.">
        <title>A genome sequence for Biomphalaria pfeifferi, the major vector snail for the human-infecting parasite Schistosoma mansoni.</title>
        <authorList>
            <person name="Bu L."/>
            <person name="Lu L."/>
            <person name="Laidemitt M.R."/>
            <person name="Zhang S.M."/>
            <person name="Mutuku M."/>
            <person name="Mkoji G."/>
            <person name="Steinauer M."/>
            <person name="Loker E.S."/>
        </authorList>
    </citation>
    <scope>NUCLEOTIDE SEQUENCE</scope>
    <source>
        <strain evidence="1">KasaAsao</strain>
    </source>
</reference>
<reference evidence="1" key="2">
    <citation type="submission" date="2023-04" db="EMBL/GenBank/DDBJ databases">
        <authorList>
            <person name="Bu L."/>
            <person name="Lu L."/>
            <person name="Laidemitt M.R."/>
            <person name="Zhang S.M."/>
            <person name="Mutuku M."/>
            <person name="Mkoji G."/>
            <person name="Steinauer M."/>
            <person name="Loker E.S."/>
        </authorList>
    </citation>
    <scope>NUCLEOTIDE SEQUENCE</scope>
    <source>
        <strain evidence="1">KasaAsao</strain>
        <tissue evidence="1">Whole Snail</tissue>
    </source>
</reference>
<sequence>MLNGTQSALIATIQCVDSSIYPDTATICSLFSKEFAPRVRSCINTFNNVYFKKKLFFLIPKSLSIGWKPQNSFAMPETVPMKLPY</sequence>
<proteinExistence type="predicted"/>
<comment type="caution">
    <text evidence="1">The sequence shown here is derived from an EMBL/GenBank/DDBJ whole genome shotgun (WGS) entry which is preliminary data.</text>
</comment>
<evidence type="ECO:0000313" key="2">
    <source>
        <dbReference type="Proteomes" id="UP001233172"/>
    </source>
</evidence>
<gene>
    <name evidence="1" type="ORF">Bpfe_023215</name>
</gene>
<name>A0AAD8B4S1_BIOPF</name>
<protein>
    <submittedName>
        <fullName evidence="1">Uncharacterized protein</fullName>
    </submittedName>
</protein>
<dbReference type="Proteomes" id="UP001233172">
    <property type="component" value="Unassembled WGS sequence"/>
</dbReference>
<dbReference type="AlphaFoldDB" id="A0AAD8B4S1"/>
<evidence type="ECO:0000313" key="1">
    <source>
        <dbReference type="EMBL" id="KAK0047363.1"/>
    </source>
</evidence>
<accession>A0AAD8B4S1</accession>
<keyword evidence="2" id="KW-1185">Reference proteome</keyword>
<organism evidence="1 2">
    <name type="scientific">Biomphalaria pfeifferi</name>
    <name type="common">Bloodfluke planorb</name>
    <name type="synonym">Freshwater snail</name>
    <dbReference type="NCBI Taxonomy" id="112525"/>
    <lineage>
        <taxon>Eukaryota</taxon>
        <taxon>Metazoa</taxon>
        <taxon>Spiralia</taxon>
        <taxon>Lophotrochozoa</taxon>
        <taxon>Mollusca</taxon>
        <taxon>Gastropoda</taxon>
        <taxon>Heterobranchia</taxon>
        <taxon>Euthyneura</taxon>
        <taxon>Panpulmonata</taxon>
        <taxon>Hygrophila</taxon>
        <taxon>Lymnaeoidea</taxon>
        <taxon>Planorbidae</taxon>
        <taxon>Biomphalaria</taxon>
    </lineage>
</organism>